<gene>
    <name evidence="4" type="ORF">SAMN06297251_10459</name>
</gene>
<sequence>MKRPDRRRKWKIPGIVDPATDAEFIEECRALAANGEIEFYQSLGWLSHGIVAPEPMRIADWAYENLVVPAGMGSRHGKMKLTPMQAAIADLAQRPGVKQITYLKNPRIGFSFLAAAMMSYISMHENDSVMFYDRSATAAKTFFEDKWMKVVDASPEIRDLVPQAAFSGDRQRWDNRTLTNGARVKGRSFSNKIKSDDARLIVVDEAGDSALQARQAKPGAKGKTDEGSKMSLIKRRGQEYGNGVVLVGGTPTTVGECAVSDEHSRSTQLEWYMDHSCCGHRGPFVCSVEEVDKAEKHIPHGAGLRFTVGEDGFADEWWYECEACSAHINEREKVSMMATGSWEIEVSGDPTNLGVRSWMIHSQDPEATWRHIANESLHAKRHPDALQAFTNMFLARPWSPPKLSSLEPHEFVDRQEELPEGADMPDWVLYLHAGIDSQQGTTLRDDRPPRMEIVIVGVGLNSRRCIVRHAIVHTQQLSDRVTGEVVDMPVLPFTHAAGEQVWDILRKEYRTADGRMLRVQRTCCDVSWSTEDGMRFCGLPESRGLKIFPVRGERGRLPVIAPTADRAVSWRKGGSYQKIGVLNAKEHLAITLEKPCPSPQSWFFPSHLNADFFASMCAEHRVETPAGNLIWQSKDKQRETGEVWDCMVYAFAAEMMERRWTGGYGVRMERAIAVDRRAEDAANAAAAERVVAEKAAAKSSGTFPAKPAPDPEQPPEETPSDEPRFEIIREDPVPVPAKVKPKRPAGVVIF</sequence>
<name>A0A1W2AC69_9HYPH</name>
<dbReference type="Pfam" id="PF05876">
    <property type="entry name" value="GpA_ATPase"/>
    <property type="match status" value="1"/>
</dbReference>
<feature type="domain" description="Phage terminase large subunit GpA ATPase" evidence="2">
    <location>
        <begin position="77"/>
        <end position="342"/>
    </location>
</feature>
<dbReference type="InterPro" id="IPR046454">
    <property type="entry name" value="GpA_endonuclease"/>
</dbReference>
<dbReference type="STRING" id="937218.SAMN06297251_10459"/>
<proteinExistence type="predicted"/>
<evidence type="ECO:0000256" key="1">
    <source>
        <dbReference type="SAM" id="MobiDB-lite"/>
    </source>
</evidence>
<dbReference type="InterPro" id="IPR027417">
    <property type="entry name" value="P-loop_NTPase"/>
</dbReference>
<dbReference type="Gene3D" id="3.40.50.300">
    <property type="entry name" value="P-loop containing nucleotide triphosphate hydrolases"/>
    <property type="match status" value="1"/>
</dbReference>
<evidence type="ECO:0000313" key="5">
    <source>
        <dbReference type="Proteomes" id="UP000192656"/>
    </source>
</evidence>
<dbReference type="Proteomes" id="UP000192656">
    <property type="component" value="Unassembled WGS sequence"/>
</dbReference>
<keyword evidence="5" id="KW-1185">Reference proteome</keyword>
<reference evidence="4 5" key="1">
    <citation type="submission" date="2017-04" db="EMBL/GenBank/DDBJ databases">
        <authorList>
            <person name="Afonso C.L."/>
            <person name="Miller P.J."/>
            <person name="Scott M.A."/>
            <person name="Spackman E."/>
            <person name="Goraichik I."/>
            <person name="Dimitrov K.M."/>
            <person name="Suarez D.L."/>
            <person name="Swayne D.E."/>
        </authorList>
    </citation>
    <scope>NUCLEOTIDE SEQUENCE [LARGE SCALE GENOMIC DNA]</scope>
    <source>
        <strain evidence="4 5">CGMCC 1.10972</strain>
    </source>
</reference>
<protein>
    <submittedName>
        <fullName evidence="4">Phage terminase, large subunit GpA</fullName>
    </submittedName>
</protein>
<organism evidence="4 5">
    <name type="scientific">Fulvimarina manganoxydans</name>
    <dbReference type="NCBI Taxonomy" id="937218"/>
    <lineage>
        <taxon>Bacteria</taxon>
        <taxon>Pseudomonadati</taxon>
        <taxon>Pseudomonadota</taxon>
        <taxon>Alphaproteobacteria</taxon>
        <taxon>Hyphomicrobiales</taxon>
        <taxon>Aurantimonadaceae</taxon>
        <taxon>Fulvimarina</taxon>
    </lineage>
</organism>
<feature type="compositionally biased region" description="Basic and acidic residues" evidence="1">
    <location>
        <begin position="721"/>
        <end position="732"/>
    </location>
</feature>
<dbReference type="GO" id="GO:0004519">
    <property type="term" value="F:endonuclease activity"/>
    <property type="evidence" value="ECO:0007669"/>
    <property type="project" value="InterPro"/>
</dbReference>
<evidence type="ECO:0000313" key="4">
    <source>
        <dbReference type="EMBL" id="SMC58183.1"/>
    </source>
</evidence>
<dbReference type="Pfam" id="PF20454">
    <property type="entry name" value="GpA_nuclease"/>
    <property type="match status" value="1"/>
</dbReference>
<dbReference type="InterPro" id="IPR046453">
    <property type="entry name" value="GpA_ATPase"/>
</dbReference>
<dbReference type="GO" id="GO:0016887">
    <property type="term" value="F:ATP hydrolysis activity"/>
    <property type="evidence" value="ECO:0007669"/>
    <property type="project" value="InterPro"/>
</dbReference>
<evidence type="ECO:0000259" key="2">
    <source>
        <dbReference type="Pfam" id="PF05876"/>
    </source>
</evidence>
<dbReference type="EMBL" id="FWXR01000004">
    <property type="protein sequence ID" value="SMC58183.1"/>
    <property type="molecule type" value="Genomic_DNA"/>
</dbReference>
<evidence type="ECO:0000259" key="3">
    <source>
        <dbReference type="Pfam" id="PF20454"/>
    </source>
</evidence>
<feature type="domain" description="Terminase large subunit GpA endonuclease" evidence="3">
    <location>
        <begin position="366"/>
        <end position="656"/>
    </location>
</feature>
<accession>A0A1W2AC69</accession>
<dbReference type="AlphaFoldDB" id="A0A1W2AC69"/>
<feature type="region of interest" description="Disordered" evidence="1">
    <location>
        <begin position="696"/>
        <end position="750"/>
    </location>
</feature>